<evidence type="ECO:0000259" key="1">
    <source>
        <dbReference type="PROSITE" id="PS51352"/>
    </source>
</evidence>
<protein>
    <submittedName>
        <fullName evidence="2">Redoxin</fullName>
    </submittedName>
</protein>
<dbReference type="Gene3D" id="3.40.30.10">
    <property type="entry name" value="Glutaredoxin"/>
    <property type="match status" value="1"/>
</dbReference>
<name>A0ABX3NYN1_9BACT</name>
<evidence type="ECO:0000313" key="2">
    <source>
        <dbReference type="EMBL" id="OQP50010.1"/>
    </source>
</evidence>
<dbReference type="RefSeq" id="WP_014219321.1">
    <property type="nucleotide sequence ID" value="NZ_LWBO01000007.1"/>
</dbReference>
<gene>
    <name evidence="2" type="ORF">A4D02_26585</name>
</gene>
<reference evidence="2 3" key="1">
    <citation type="submission" date="2016-04" db="EMBL/GenBank/DDBJ databases">
        <authorList>
            <person name="Chen L."/>
            <person name="Zhuang W."/>
            <person name="Wang G."/>
        </authorList>
    </citation>
    <scope>NUCLEOTIDE SEQUENCE [LARGE SCALE GENOMIC DNA]</scope>
    <source>
        <strain evidence="3">GR20</strain>
    </source>
</reference>
<dbReference type="InterPro" id="IPR050553">
    <property type="entry name" value="Thioredoxin_ResA/DsbE_sf"/>
</dbReference>
<keyword evidence="3" id="KW-1185">Reference proteome</keyword>
<feature type="domain" description="Thioredoxin" evidence="1">
    <location>
        <begin position="251"/>
        <end position="416"/>
    </location>
</feature>
<dbReference type="SUPFAM" id="SSF52833">
    <property type="entry name" value="Thioredoxin-like"/>
    <property type="match status" value="1"/>
</dbReference>
<organism evidence="2 3">
    <name type="scientific">Niastella koreensis</name>
    <dbReference type="NCBI Taxonomy" id="354356"/>
    <lineage>
        <taxon>Bacteria</taxon>
        <taxon>Pseudomonadati</taxon>
        <taxon>Bacteroidota</taxon>
        <taxon>Chitinophagia</taxon>
        <taxon>Chitinophagales</taxon>
        <taxon>Chitinophagaceae</taxon>
        <taxon>Niastella</taxon>
    </lineage>
</organism>
<dbReference type="Proteomes" id="UP000192277">
    <property type="component" value="Unassembled WGS sequence"/>
</dbReference>
<dbReference type="PROSITE" id="PS51352">
    <property type="entry name" value="THIOREDOXIN_2"/>
    <property type="match status" value="1"/>
</dbReference>
<dbReference type="InterPro" id="IPR013740">
    <property type="entry name" value="Redoxin"/>
</dbReference>
<sequence>MIKYITTLLTVMLLMAILLTAFTAGDKKPFLKTGTWRAVLQRPDGQQIVFNFTTAVEKNKQLLYVINGSERLLVDSVNREGDSIWIVMPFFAARFAARVLPDGNLEGVYTKSYGDKKQEIPFFAVYGNSERYTAPAKPAYNIAGNWEAVFGKGRRTENVIGVFEQTGTGKVTGTFRTPTGDYRYLEGIIGGDSLQLSGFDGGHAILFTAKLDNDSTITRADYYSGLAGHETWTARRNARVQLPDGYEQTKLKPGENRLSFRFLSTNGDTVSIQDALYKNKVVVVQILGSWCPNCMDETVFLSAYYKQHRKDGLEIIGLAYERTTDFTESKKALEPFQKRFGVQYPFLVTGVAVNDSLRTQKTLPQLETIKAFPTTIFIDKKGNVRKIHTGLDGPATGKYYEAFKQEFEETITALLKEG</sequence>
<dbReference type="PANTHER" id="PTHR42852:SF17">
    <property type="entry name" value="THIOREDOXIN-LIKE PROTEIN HI_1115"/>
    <property type="match status" value="1"/>
</dbReference>
<dbReference type="EMBL" id="LWBO01000007">
    <property type="protein sequence ID" value="OQP50010.1"/>
    <property type="molecule type" value="Genomic_DNA"/>
</dbReference>
<accession>A0ABX3NYN1</accession>
<dbReference type="Pfam" id="PF08534">
    <property type="entry name" value="Redoxin"/>
    <property type="match status" value="1"/>
</dbReference>
<dbReference type="PANTHER" id="PTHR42852">
    <property type="entry name" value="THIOL:DISULFIDE INTERCHANGE PROTEIN DSBE"/>
    <property type="match status" value="1"/>
</dbReference>
<dbReference type="InterPro" id="IPR013766">
    <property type="entry name" value="Thioredoxin_domain"/>
</dbReference>
<dbReference type="InterPro" id="IPR036249">
    <property type="entry name" value="Thioredoxin-like_sf"/>
</dbReference>
<proteinExistence type="predicted"/>
<evidence type="ECO:0000313" key="3">
    <source>
        <dbReference type="Proteomes" id="UP000192277"/>
    </source>
</evidence>
<dbReference type="CDD" id="cd02966">
    <property type="entry name" value="TlpA_like_family"/>
    <property type="match status" value="1"/>
</dbReference>
<comment type="caution">
    <text evidence="2">The sequence shown here is derived from an EMBL/GenBank/DDBJ whole genome shotgun (WGS) entry which is preliminary data.</text>
</comment>